<organism evidence="3 4">
    <name type="scientific">Nocardiopsis alba</name>
    <dbReference type="NCBI Taxonomy" id="53437"/>
    <lineage>
        <taxon>Bacteria</taxon>
        <taxon>Bacillati</taxon>
        <taxon>Actinomycetota</taxon>
        <taxon>Actinomycetes</taxon>
        <taxon>Streptosporangiales</taxon>
        <taxon>Nocardiopsidaceae</taxon>
        <taxon>Nocardiopsis</taxon>
    </lineage>
</organism>
<name>A0A7K2IRB8_9ACTN</name>
<dbReference type="Gene3D" id="3.40.50.720">
    <property type="entry name" value="NAD(P)-binding Rossmann-like Domain"/>
    <property type="match status" value="1"/>
</dbReference>
<evidence type="ECO:0000313" key="3">
    <source>
        <dbReference type="EMBL" id="MYR32518.1"/>
    </source>
</evidence>
<reference evidence="3 4" key="1">
    <citation type="journal article" date="2019" name="Nat. Commun.">
        <title>The antimicrobial potential of Streptomyces from insect microbiomes.</title>
        <authorList>
            <person name="Chevrette M.G."/>
            <person name="Carlson C.M."/>
            <person name="Ortega H.E."/>
            <person name="Thomas C."/>
            <person name="Ananiev G.E."/>
            <person name="Barns K.J."/>
            <person name="Book A.J."/>
            <person name="Cagnazzo J."/>
            <person name="Carlos C."/>
            <person name="Flanigan W."/>
            <person name="Grubbs K.J."/>
            <person name="Horn H.A."/>
            <person name="Hoffmann F.M."/>
            <person name="Klassen J.L."/>
            <person name="Knack J.J."/>
            <person name="Lewin G.R."/>
            <person name="McDonald B.R."/>
            <person name="Muller L."/>
            <person name="Melo W.G.P."/>
            <person name="Pinto-Tomas A.A."/>
            <person name="Schmitz A."/>
            <person name="Wendt-Pienkowski E."/>
            <person name="Wildman S."/>
            <person name="Zhao M."/>
            <person name="Zhang F."/>
            <person name="Bugni T.S."/>
            <person name="Andes D.R."/>
            <person name="Pupo M.T."/>
            <person name="Currie C.R."/>
        </authorList>
    </citation>
    <scope>NUCLEOTIDE SEQUENCE [LARGE SCALE GENOMIC DNA]</scope>
    <source>
        <strain evidence="3 4">SID5840</strain>
    </source>
</reference>
<dbReference type="AlphaFoldDB" id="A0A7K2IRB8"/>
<protein>
    <submittedName>
        <fullName evidence="3">NAD-dependent epimerase/dehydratase family protein</fullName>
    </submittedName>
</protein>
<feature type="region of interest" description="Disordered" evidence="1">
    <location>
        <begin position="1"/>
        <end position="35"/>
    </location>
</feature>
<dbReference type="InterPro" id="IPR001509">
    <property type="entry name" value="Epimerase_deHydtase"/>
</dbReference>
<gene>
    <name evidence="3" type="ORF">GTW20_09590</name>
</gene>
<evidence type="ECO:0000256" key="1">
    <source>
        <dbReference type="SAM" id="MobiDB-lite"/>
    </source>
</evidence>
<feature type="domain" description="NAD-dependent epimerase/dehydratase" evidence="2">
    <location>
        <begin position="43"/>
        <end position="228"/>
    </location>
</feature>
<dbReference type="EMBL" id="WWHY01000001">
    <property type="protein sequence ID" value="MYR32518.1"/>
    <property type="molecule type" value="Genomic_DNA"/>
</dbReference>
<evidence type="ECO:0000259" key="2">
    <source>
        <dbReference type="Pfam" id="PF01370"/>
    </source>
</evidence>
<accession>A0A7K2IRB8</accession>
<sequence length="349" mass="36914">MGRRCRVPRVAVAASPSPGERSASLPEPPPSPPKERVAMARVVLVTGVSGPLAARVAQTLSENPGVGRVIGADSSPPLAGVEGIEYQNVDLHDGSLDRIVAESGAELVLHLGLDATETSDRADGLLGTLRVLGAAQRSDTVRRLVVRSNAALNADDTAEVERHVHALRRRRPDLSVAVMRLANLIGPSVDTPLTRYMHSRVVPTVMGRDPRVQFLHEDDGAEALVRMALCEETGVFDACGADTVPLSHCLRRVGGQRLPVPARGLRALRGVARHGRIGYAGASAARSVEVGPHVSRLDPAPLCAALGWAPAYSSIEAFESYAHSRGRVARGAGLRPIHVLALARATFGR</sequence>
<dbReference type="InterPro" id="IPR036291">
    <property type="entry name" value="NAD(P)-bd_dom_sf"/>
</dbReference>
<dbReference type="SUPFAM" id="SSF51735">
    <property type="entry name" value="NAD(P)-binding Rossmann-fold domains"/>
    <property type="match status" value="1"/>
</dbReference>
<evidence type="ECO:0000313" key="4">
    <source>
        <dbReference type="Proteomes" id="UP000467124"/>
    </source>
</evidence>
<proteinExistence type="predicted"/>
<dbReference type="Proteomes" id="UP000467124">
    <property type="component" value="Unassembled WGS sequence"/>
</dbReference>
<dbReference type="Pfam" id="PF01370">
    <property type="entry name" value="Epimerase"/>
    <property type="match status" value="1"/>
</dbReference>
<comment type="caution">
    <text evidence="3">The sequence shown here is derived from an EMBL/GenBank/DDBJ whole genome shotgun (WGS) entry which is preliminary data.</text>
</comment>
<feature type="compositionally biased region" description="Low complexity" evidence="1">
    <location>
        <begin position="8"/>
        <end position="18"/>
    </location>
</feature>